<comment type="subcellular location">
    <subcellularLocation>
        <location evidence="1">Cytoplasm</location>
    </subcellularLocation>
</comment>
<dbReference type="PANTHER" id="PTHR10683:SF28">
    <property type="entry name" value="TRANSALDOLASE C"/>
    <property type="match status" value="1"/>
</dbReference>
<dbReference type="GO" id="GO:0016829">
    <property type="term" value="F:lyase activity"/>
    <property type="evidence" value="ECO:0007669"/>
    <property type="project" value="UniProtKB-KW"/>
</dbReference>
<dbReference type="PANTHER" id="PTHR10683">
    <property type="entry name" value="TRANSALDOLASE"/>
    <property type="match status" value="1"/>
</dbReference>
<dbReference type="Gene3D" id="3.20.20.70">
    <property type="entry name" value="Aldolase class I"/>
    <property type="match status" value="1"/>
</dbReference>
<reference evidence="3 4" key="1">
    <citation type="submission" date="2024-09" db="EMBL/GenBank/DDBJ databases">
        <authorList>
            <person name="Sun Q."/>
            <person name="Mori K."/>
        </authorList>
    </citation>
    <scope>NUCLEOTIDE SEQUENCE [LARGE SCALE GENOMIC DNA]</scope>
    <source>
        <strain evidence="3 4">TBRC 4575</strain>
    </source>
</reference>
<dbReference type="Proteomes" id="UP001589855">
    <property type="component" value="Unassembled WGS sequence"/>
</dbReference>
<dbReference type="InterPro" id="IPR018225">
    <property type="entry name" value="Transaldolase_AS"/>
</dbReference>
<dbReference type="Pfam" id="PF00923">
    <property type="entry name" value="TAL_FSA"/>
    <property type="match status" value="1"/>
</dbReference>
<protein>
    <submittedName>
        <fullName evidence="3">Fructose-6-phosphate aldolase</fullName>
        <ecNumber evidence="3">4.1.2.-</ecNumber>
    </submittedName>
</protein>
<keyword evidence="4" id="KW-1185">Reference proteome</keyword>
<keyword evidence="2" id="KW-0704">Schiff base</keyword>
<accession>A0ABV6K4Z2</accession>
<dbReference type="InterPro" id="IPR013785">
    <property type="entry name" value="Aldolase_TIM"/>
</dbReference>
<evidence type="ECO:0000313" key="3">
    <source>
        <dbReference type="EMBL" id="MFC0424267.1"/>
    </source>
</evidence>
<dbReference type="RefSeq" id="WP_137645142.1">
    <property type="nucleotide sequence ID" value="NZ_BAABRM010000013.1"/>
</dbReference>
<evidence type="ECO:0000313" key="4">
    <source>
        <dbReference type="Proteomes" id="UP001589855"/>
    </source>
</evidence>
<comment type="caution">
    <text evidence="3">The sequence shown here is derived from an EMBL/GenBank/DDBJ whole genome shotgun (WGS) entry which is preliminary data.</text>
</comment>
<keyword evidence="3" id="KW-0456">Lyase</keyword>
<dbReference type="EMBL" id="JBHLUK010000069">
    <property type="protein sequence ID" value="MFC0424267.1"/>
    <property type="molecule type" value="Genomic_DNA"/>
</dbReference>
<evidence type="ECO:0000256" key="1">
    <source>
        <dbReference type="ARBA" id="ARBA00004496"/>
    </source>
</evidence>
<dbReference type="PROSITE" id="PS01054">
    <property type="entry name" value="TRANSALDOLASE_1"/>
    <property type="match status" value="1"/>
</dbReference>
<dbReference type="EC" id="4.1.2.-" evidence="3"/>
<dbReference type="NCBIfam" id="NF009299">
    <property type="entry name" value="PRK12656.1"/>
    <property type="match status" value="1"/>
</dbReference>
<organism evidence="3 4">
    <name type="scientific">Lactiplantibacillus plajomi</name>
    <dbReference type="NCBI Taxonomy" id="1457217"/>
    <lineage>
        <taxon>Bacteria</taxon>
        <taxon>Bacillati</taxon>
        <taxon>Bacillota</taxon>
        <taxon>Bacilli</taxon>
        <taxon>Lactobacillales</taxon>
        <taxon>Lactobacillaceae</taxon>
        <taxon>Lactiplantibacillus</taxon>
    </lineage>
</organism>
<name>A0ABV6K4Z2_9LACO</name>
<dbReference type="CDD" id="cd00956">
    <property type="entry name" value="Transaldolase_FSA"/>
    <property type="match status" value="1"/>
</dbReference>
<proteinExistence type="predicted"/>
<evidence type="ECO:0000256" key="2">
    <source>
        <dbReference type="ARBA" id="ARBA00023270"/>
    </source>
</evidence>
<dbReference type="InterPro" id="IPR033919">
    <property type="entry name" value="TSA/FSA_arc/bac"/>
</dbReference>
<sequence>MEFLLDTVDIAAIQKYVNIIPLSGVTSNPSIVKKAGKIDFFSHMRQIRQIIGPDATLHAQVVGTTTDAMLDDAHHILKEIDDQVYIKVPTNEAGLAAIKQLKAENVNVTATAIYTTFQGNLAIAAGADYLAPYYNRMVNMDIDADRVIHDLATQIERDHAKTKILAASFHTVQQVNAAFANGAQAATMGADILQTALNVPAIGAAVADFTHDWESLYGQDSTITSL</sequence>
<dbReference type="SUPFAM" id="SSF51569">
    <property type="entry name" value="Aldolase"/>
    <property type="match status" value="1"/>
</dbReference>
<gene>
    <name evidence="3" type="ORF">ACFFGS_09075</name>
</gene>
<dbReference type="InterPro" id="IPR001585">
    <property type="entry name" value="TAL/FSA"/>
</dbReference>